<protein>
    <submittedName>
        <fullName evidence="2">Uncharacterized protein</fullName>
    </submittedName>
</protein>
<organism evidence="1 2">
    <name type="scientific">Romanomermis culicivorax</name>
    <name type="common">Nematode worm</name>
    <dbReference type="NCBI Taxonomy" id="13658"/>
    <lineage>
        <taxon>Eukaryota</taxon>
        <taxon>Metazoa</taxon>
        <taxon>Ecdysozoa</taxon>
        <taxon>Nematoda</taxon>
        <taxon>Enoplea</taxon>
        <taxon>Dorylaimia</taxon>
        <taxon>Mermithida</taxon>
        <taxon>Mermithoidea</taxon>
        <taxon>Mermithidae</taxon>
        <taxon>Romanomermis</taxon>
    </lineage>
</organism>
<reference evidence="2" key="1">
    <citation type="submission" date="2022-11" db="UniProtKB">
        <authorList>
            <consortium name="WormBaseParasite"/>
        </authorList>
    </citation>
    <scope>IDENTIFICATION</scope>
</reference>
<proteinExistence type="predicted"/>
<evidence type="ECO:0000313" key="1">
    <source>
        <dbReference type="Proteomes" id="UP000887565"/>
    </source>
</evidence>
<accession>A0A915KUV0</accession>
<dbReference type="Proteomes" id="UP000887565">
    <property type="component" value="Unplaced"/>
</dbReference>
<evidence type="ECO:0000313" key="2">
    <source>
        <dbReference type="WBParaSite" id="nRc.2.0.1.t42252-RA"/>
    </source>
</evidence>
<sequence>MYGRTSDWRNDVAGLLKKRKAAGNLSMSFDMSSAHMAETFIEKMKGDTPREDGGLGGDVTLTSAFCQLDRARIAR</sequence>
<dbReference type="WBParaSite" id="nRc.2.0.1.t42252-RA">
    <property type="protein sequence ID" value="nRc.2.0.1.t42252-RA"/>
    <property type="gene ID" value="nRc.2.0.1.g42252"/>
</dbReference>
<dbReference type="AlphaFoldDB" id="A0A915KUV0"/>
<keyword evidence="1" id="KW-1185">Reference proteome</keyword>
<name>A0A915KUV0_ROMCU</name>